<feature type="region of interest" description="Disordered" evidence="6">
    <location>
        <begin position="83"/>
        <end position="285"/>
    </location>
</feature>
<dbReference type="RefSeq" id="XP_049314478.1">
    <property type="nucleotide sequence ID" value="XM_049458521.1"/>
</dbReference>
<feature type="domain" description="Chitin-binding type-2" evidence="8">
    <location>
        <begin position="283"/>
        <end position="340"/>
    </location>
</feature>
<evidence type="ECO:0000256" key="3">
    <source>
        <dbReference type="ARBA" id="ARBA00022737"/>
    </source>
</evidence>
<feature type="compositionally biased region" description="Acidic residues" evidence="6">
    <location>
        <begin position="807"/>
        <end position="829"/>
    </location>
</feature>
<evidence type="ECO:0000256" key="5">
    <source>
        <dbReference type="ARBA" id="ARBA00023180"/>
    </source>
</evidence>
<dbReference type="Proteomes" id="UP001652620">
    <property type="component" value="Chromosome 5"/>
</dbReference>
<feature type="domain" description="Chitin-binding type-2" evidence="8">
    <location>
        <begin position="466"/>
        <end position="523"/>
    </location>
</feature>
<sequence>MILVTLLLVYIFSTVTAQSQSDGCLYNLPMPTKPDPEDCVGYFALYDNEYIQQYCPPGAKYSDALSCCIIGRCPPCNCQTTTTISSDSTTSGNDCSSVETTSGTTSNTISDFTNDSTEETTGSSFEDSSTESPQSSSTSSSPTDYSTDTSPTSEDTTNLSTETTLITNASDGTTSTTEISSDTSTSQGTSTMTSSTNGQPETSPTVSTDSTTNTDNPITSPEPPGGETTTKDTTTDSTPAVTSTTESTTDLTTTTTSLTPTTTDSTPAVSSSTYQTTTTGPAPPSCENLKTGTFLPDPVDCNRYYVCSYGQAIRMRCPPTLWFDVKLNVCNYPEKVTCDASDRPETSPDFTTTTTVIASTTTDSTPAVTSSTESTTVLTTTTTPETPTTSDSTPVVTSSTESTTVLTTTTTPETPTTSDSTPAVTSSTESTTDLTTTTTSLTPTTTDSTPAVSSSTYQTTTTGPAPPSCENLKTGTFLPDPVDCNRYYVCSYGQAIRMRCPPTLWFDVKLNVCNYPEKVTCDASGRPETSPDFTTTTTIITSTTPDSTSAVTSSTESTTVLTTTTTPETPTTSDSTPAVNTSTESTTVLTTTTTTETPTTSDSTPAVTSSSESTTDLTSKTSTTTISSSTYKTTTTATAPPSCANLKTGTFLPDPVDCNRYYVCSYGQAIRMRCPSTLWFDVKLDVCNYPENVTCNANQNCLIQILRNRTNRCNFLATNLDEMEKMRYQMILMAFILMLPYLCITNAEIFEECENEPDDTFVKSSQSCQMYIYCNGDDSYSGECDEGQYFDGDACDDAENVYCFLDDVGESDPEDPVESEEPEDPEETEAPATTRPTAATTTEAPQITTNNDLSTSTLEPIVVAPVVRDHCPTVEDPQTIVFTANTQSCTGYYLCYHGQAIEMRCTDNLHFNIHTAKCDFPENVQCMIDRPNANKCLPQVTDFFPHPQKCNYFYYCIKGFLTVQQCPFYYGWDIERRSCVLLDQAKCFEGSRPSNTSCRHYIYCAGDESYEGECADGDYFNELLQTCDPEHLVTCQLYNTNSSSPSSMQTAPTQAAMTAPANSTFSSTVIASSSSAPTQTTTSQTSSDNTNTTSALSESIATSVAPPVKEGAIAIIISTECPLTDNPNQMIFVPHPKTCSDYFICYRGQQMAMHCSSMLHFNSNTGKCDYAENVRCQTVFSNPREQCQLHTTDLYPHETNCNYFYSCRNGYLLLQQCPFKYGWDFERRACTALQQAIVYICLAWTTIIQQSQSYTSISITPHKKGRQNNICLNHTAGEFDRNPDDCRSFYLCLENGQAVMAPCPPTMLFNSVSKLCDTVENVNCDITIPSGSNNNNTNSNNNGNTDDDDNSEALSASRYCALQTVQNRIVFVGSNSNCQQYFICYYGQAVLQECSANLHWNKKIDKCDLPEKAGCDMWNGDVGIGQYTTVNDNGDNANTADALSNGSQFGAQSTIAELINCPIYGQHVFPHMSRCEYFIYCIKGHASLQKCPFYHNFDIVSKSCKWRTTAVCVRDLNINLNKLIAK</sequence>
<dbReference type="SMART" id="SM00494">
    <property type="entry name" value="ChtBD2"/>
    <property type="match status" value="13"/>
</dbReference>
<dbReference type="GeneID" id="105227374"/>
<feature type="region of interest" description="Disordered" evidence="6">
    <location>
        <begin position="361"/>
        <end position="468"/>
    </location>
</feature>
<feature type="domain" description="Chitin-binding type-2" evidence="8">
    <location>
        <begin position="750"/>
        <end position="805"/>
    </location>
</feature>
<evidence type="ECO:0000313" key="9">
    <source>
        <dbReference type="Proteomes" id="UP001652620"/>
    </source>
</evidence>
<feature type="chain" id="PRO_5045272222" evidence="7">
    <location>
        <begin position="18"/>
        <end position="1526"/>
    </location>
</feature>
<dbReference type="PROSITE" id="PS50940">
    <property type="entry name" value="CHIT_BIND_II"/>
    <property type="match status" value="12"/>
</dbReference>
<feature type="domain" description="Chitin-binding type-2" evidence="8">
    <location>
        <begin position="640"/>
        <end position="697"/>
    </location>
</feature>
<feature type="domain" description="Chitin-binding type-2" evidence="8">
    <location>
        <begin position="1184"/>
        <end position="1243"/>
    </location>
</feature>
<evidence type="ECO:0000259" key="8">
    <source>
        <dbReference type="PROSITE" id="PS50940"/>
    </source>
</evidence>
<feature type="domain" description="Chitin-binding type-2" evidence="8">
    <location>
        <begin position="993"/>
        <end position="1037"/>
    </location>
</feature>
<gene>
    <name evidence="10" type="primary">LOC105227374</name>
</gene>
<feature type="domain" description="Chitin-binding type-2" evidence="8">
    <location>
        <begin position="1357"/>
        <end position="1417"/>
    </location>
</feature>
<feature type="compositionally biased region" description="Low complexity" evidence="6">
    <location>
        <begin position="1070"/>
        <end position="1094"/>
    </location>
</feature>
<feature type="signal peptide" evidence="7">
    <location>
        <begin position="1"/>
        <end position="17"/>
    </location>
</feature>
<name>A0ABM3JZ25_BACDO</name>
<organism evidence="9 10">
    <name type="scientific">Bactrocera dorsalis</name>
    <name type="common">Oriental fruit fly</name>
    <name type="synonym">Dacus dorsalis</name>
    <dbReference type="NCBI Taxonomy" id="27457"/>
    <lineage>
        <taxon>Eukaryota</taxon>
        <taxon>Metazoa</taxon>
        <taxon>Ecdysozoa</taxon>
        <taxon>Arthropoda</taxon>
        <taxon>Hexapoda</taxon>
        <taxon>Insecta</taxon>
        <taxon>Pterygota</taxon>
        <taxon>Neoptera</taxon>
        <taxon>Endopterygota</taxon>
        <taxon>Diptera</taxon>
        <taxon>Brachycera</taxon>
        <taxon>Muscomorpha</taxon>
        <taxon>Tephritoidea</taxon>
        <taxon>Tephritidae</taxon>
        <taxon>Bactrocera</taxon>
        <taxon>Bactrocera</taxon>
    </lineage>
</organism>
<evidence type="ECO:0000313" key="10">
    <source>
        <dbReference type="RefSeq" id="XP_049314478.1"/>
    </source>
</evidence>
<dbReference type="PANTHER" id="PTHR23301:SF0">
    <property type="entry name" value="CHITIN-BINDING TYPE-2 DOMAIN-CONTAINING PROTEIN-RELATED"/>
    <property type="match status" value="1"/>
</dbReference>
<feature type="domain" description="Chitin-binding type-2" evidence="8">
    <location>
        <begin position="1458"/>
        <end position="1514"/>
    </location>
</feature>
<feature type="region of interest" description="Disordered" evidence="6">
    <location>
        <begin position="1070"/>
        <end position="1100"/>
    </location>
</feature>
<feature type="region of interest" description="Disordered" evidence="6">
    <location>
        <begin position="523"/>
        <end position="622"/>
    </location>
</feature>
<feature type="compositionally biased region" description="Low complexity" evidence="6">
    <location>
        <begin position="361"/>
        <end position="456"/>
    </location>
</feature>
<protein>
    <submittedName>
        <fullName evidence="10">Mucin-5AC</fullName>
    </submittedName>
</protein>
<dbReference type="InterPro" id="IPR002557">
    <property type="entry name" value="Chitin-bd_dom"/>
</dbReference>
<dbReference type="SUPFAM" id="SSF57625">
    <property type="entry name" value="Invertebrate chitin-binding proteins"/>
    <property type="match status" value="12"/>
</dbReference>
<keyword evidence="5" id="KW-0325">Glycoprotein</keyword>
<feature type="compositionally biased region" description="Low complexity" evidence="6">
    <location>
        <begin position="235"/>
        <end position="273"/>
    </location>
</feature>
<keyword evidence="1" id="KW-0147">Chitin-binding</keyword>
<reference evidence="10" key="1">
    <citation type="submission" date="2025-08" db="UniProtKB">
        <authorList>
            <consortium name="RefSeq"/>
        </authorList>
    </citation>
    <scope>IDENTIFICATION</scope>
    <source>
        <tissue evidence="10">Adult</tissue>
    </source>
</reference>
<accession>A0ABM3JZ25</accession>
<dbReference type="InterPro" id="IPR036508">
    <property type="entry name" value="Chitin-bd_dom_sf"/>
</dbReference>
<proteinExistence type="predicted"/>
<keyword evidence="3" id="KW-0677">Repeat</keyword>
<dbReference type="Pfam" id="PF01607">
    <property type="entry name" value="CBM_14"/>
    <property type="match status" value="12"/>
</dbReference>
<feature type="domain" description="Chitin-binding type-2" evidence="8">
    <location>
        <begin position="933"/>
        <end position="989"/>
    </location>
</feature>
<keyword evidence="2 7" id="KW-0732">Signal</keyword>
<feature type="compositionally biased region" description="Low complexity" evidence="6">
    <location>
        <begin position="830"/>
        <end position="845"/>
    </location>
</feature>
<evidence type="ECO:0000256" key="1">
    <source>
        <dbReference type="ARBA" id="ARBA00022669"/>
    </source>
</evidence>
<feature type="domain" description="Chitin-binding type-2" evidence="8">
    <location>
        <begin position="868"/>
        <end position="928"/>
    </location>
</feature>
<evidence type="ECO:0000256" key="4">
    <source>
        <dbReference type="ARBA" id="ARBA00023157"/>
    </source>
</evidence>
<feature type="compositionally biased region" description="Low complexity" evidence="6">
    <location>
        <begin position="119"/>
        <end position="228"/>
    </location>
</feature>
<dbReference type="Gene3D" id="2.170.140.10">
    <property type="entry name" value="Chitin binding domain"/>
    <property type="match status" value="11"/>
</dbReference>
<feature type="compositionally biased region" description="Polar residues" evidence="6">
    <location>
        <begin position="92"/>
        <end position="114"/>
    </location>
</feature>
<keyword evidence="4" id="KW-1015">Disulfide bond</keyword>
<feature type="compositionally biased region" description="Low complexity" evidence="6">
    <location>
        <begin position="530"/>
        <end position="622"/>
    </location>
</feature>
<evidence type="ECO:0000256" key="7">
    <source>
        <dbReference type="SAM" id="SignalP"/>
    </source>
</evidence>
<keyword evidence="9" id="KW-1185">Reference proteome</keyword>
<feature type="region of interest" description="Disordered" evidence="6">
    <location>
        <begin position="807"/>
        <end position="853"/>
    </location>
</feature>
<feature type="domain" description="Chitin-binding type-2" evidence="8">
    <location>
        <begin position="1268"/>
        <end position="1326"/>
    </location>
</feature>
<feature type="domain" description="Chitin-binding type-2" evidence="8">
    <location>
        <begin position="1118"/>
        <end position="1178"/>
    </location>
</feature>
<evidence type="ECO:0000256" key="6">
    <source>
        <dbReference type="SAM" id="MobiDB-lite"/>
    </source>
</evidence>
<dbReference type="InterPro" id="IPR051940">
    <property type="entry name" value="Chitin_bind-dev_reg"/>
</dbReference>
<dbReference type="PANTHER" id="PTHR23301">
    <property type="entry name" value="CHITIN BINDING PERITROPHIN-A"/>
    <property type="match status" value="1"/>
</dbReference>
<evidence type="ECO:0000256" key="2">
    <source>
        <dbReference type="ARBA" id="ARBA00022729"/>
    </source>
</evidence>